<dbReference type="KEGG" id="atr:18427264"/>
<comment type="caution">
    <text evidence="5">Lacks conserved residue(s) required for the propagation of feature annotation.</text>
</comment>
<reference evidence="10" key="1">
    <citation type="journal article" date="2013" name="Science">
        <title>The Amborella genome and the evolution of flowering plants.</title>
        <authorList>
            <consortium name="Amborella Genome Project"/>
        </authorList>
    </citation>
    <scope>NUCLEOTIDE SEQUENCE [LARGE SCALE GENOMIC DNA]</scope>
</reference>
<dbReference type="eggNOG" id="KOG0513">
    <property type="taxonomic scope" value="Eukaryota"/>
</dbReference>
<dbReference type="PANTHER" id="PTHR32241">
    <property type="entry name" value="PATATIN-LIKE PROTEIN 6"/>
    <property type="match status" value="1"/>
</dbReference>
<keyword evidence="2 6" id="KW-0378">Hydrolase</keyword>
<keyword evidence="10" id="KW-1185">Reference proteome</keyword>
<dbReference type="SUPFAM" id="SSF52151">
    <property type="entry name" value="FabD/lysophospholipase-like"/>
    <property type="match status" value="1"/>
</dbReference>
<comment type="similarity">
    <text evidence="1 6">Belongs to the patatin family.</text>
</comment>
<dbReference type="HOGENOM" id="CLU_000288_144_1_1"/>
<name>W1NV97_AMBTC</name>
<feature type="region of interest" description="Disordered" evidence="7">
    <location>
        <begin position="397"/>
        <end position="420"/>
    </location>
</feature>
<organism evidence="9 10">
    <name type="scientific">Amborella trichopoda</name>
    <dbReference type="NCBI Taxonomy" id="13333"/>
    <lineage>
        <taxon>Eukaryota</taxon>
        <taxon>Viridiplantae</taxon>
        <taxon>Streptophyta</taxon>
        <taxon>Embryophyta</taxon>
        <taxon>Tracheophyta</taxon>
        <taxon>Spermatophyta</taxon>
        <taxon>Magnoliopsida</taxon>
        <taxon>Amborellales</taxon>
        <taxon>Amborellaceae</taxon>
        <taxon>Amborella</taxon>
    </lineage>
</organism>
<dbReference type="GO" id="GO:0016042">
    <property type="term" value="P:lipid catabolic process"/>
    <property type="evidence" value="ECO:0007669"/>
    <property type="project" value="UniProtKB-KW"/>
</dbReference>
<evidence type="ECO:0000256" key="1">
    <source>
        <dbReference type="ARBA" id="ARBA00010240"/>
    </source>
</evidence>
<dbReference type="Pfam" id="PF01734">
    <property type="entry name" value="Patatin"/>
    <property type="match status" value="1"/>
</dbReference>
<dbReference type="Gramene" id="ERM99233">
    <property type="protein sequence ID" value="ERM99233"/>
    <property type="gene ID" value="AMTR_s00092p00125490"/>
</dbReference>
<dbReference type="PANTHER" id="PTHR32241:SF3">
    <property type="entry name" value="PATATIN-LIKE PROTEIN 6"/>
    <property type="match status" value="1"/>
</dbReference>
<dbReference type="CDD" id="cd07199">
    <property type="entry name" value="Pat17_PNPLA8_PNPLA9_like"/>
    <property type="match status" value="1"/>
</dbReference>
<evidence type="ECO:0000256" key="7">
    <source>
        <dbReference type="SAM" id="MobiDB-lite"/>
    </source>
</evidence>
<dbReference type="OMA" id="TPAYDFC"/>
<dbReference type="GO" id="GO:0016787">
    <property type="term" value="F:hydrolase activity"/>
    <property type="evidence" value="ECO:0007669"/>
    <property type="project" value="UniProtKB-KW"/>
</dbReference>
<feature type="compositionally biased region" description="Polar residues" evidence="7">
    <location>
        <begin position="411"/>
        <end position="420"/>
    </location>
</feature>
<evidence type="ECO:0000256" key="6">
    <source>
        <dbReference type="RuleBase" id="RU361262"/>
    </source>
</evidence>
<sequence length="420" mass="45829">MEPSREADKLSYEIFSFLEAEFLFGSSLWLQADEKTQKIGEESPKLASAPRGKTCILSIDGGGKRGVIAAKALAALESEIRRKSGDPNARLADYFDLAAGSGIGGIFVSMLFTDGKDDGKPLFQVDDTWRLLIGQGKQLFTGKRTFFQRIMAGKHSPEAVFRRLFAGRTIKDAVKPILIPCYDLSTASPFVFSRADARESDGYDFQLSDICRATSAETAVFRPVSLHSVDRSTECLAVGGGLAINNPTAVAITHVLNNKKDFPFVRGVDDLLVLSIGAGDVGLGAGKMSNCRNLKRWTKSLVKIAGDGLSDVVDQAVSMAFGNCRSSNYLRIQANGLSHCDIEDNGGPNNVKKLLDIAEQTLMQKNVESRLFHNKEITGKSNAEKLEWFAGELIKEQESRKRRTSPVVSIKQATPRPSRS</sequence>
<dbReference type="EC" id="3.1.1.-" evidence="6"/>
<dbReference type="AlphaFoldDB" id="W1NV97"/>
<dbReference type="Proteomes" id="UP000017836">
    <property type="component" value="Unassembled WGS sequence"/>
</dbReference>
<comment type="function">
    <text evidence="6">Lipolytic acyl hydrolase (LAH).</text>
</comment>
<evidence type="ECO:0000313" key="9">
    <source>
        <dbReference type="EMBL" id="ERM99233.1"/>
    </source>
</evidence>
<dbReference type="PROSITE" id="PS51635">
    <property type="entry name" value="PNPLA"/>
    <property type="match status" value="1"/>
</dbReference>
<dbReference type="EMBL" id="KI395040">
    <property type="protein sequence ID" value="ERM99233.1"/>
    <property type="molecule type" value="Genomic_DNA"/>
</dbReference>
<accession>W1NV97</accession>
<evidence type="ECO:0000256" key="2">
    <source>
        <dbReference type="ARBA" id="ARBA00022801"/>
    </source>
</evidence>
<evidence type="ECO:0000256" key="3">
    <source>
        <dbReference type="ARBA" id="ARBA00022963"/>
    </source>
</evidence>
<dbReference type="InterPro" id="IPR016035">
    <property type="entry name" value="Acyl_Trfase/lysoPLipase"/>
</dbReference>
<gene>
    <name evidence="9" type="ORF">AMTR_s00092p00125490</name>
</gene>
<evidence type="ECO:0000256" key="4">
    <source>
        <dbReference type="ARBA" id="ARBA00023098"/>
    </source>
</evidence>
<feature type="domain" description="PNPLA" evidence="8">
    <location>
        <begin position="57"/>
        <end position="252"/>
    </location>
</feature>
<feature type="short sequence motif" description="GXGXXG" evidence="5">
    <location>
        <begin position="61"/>
        <end position="66"/>
    </location>
</feature>
<evidence type="ECO:0000256" key="5">
    <source>
        <dbReference type="PROSITE-ProRule" id="PRU01161"/>
    </source>
</evidence>
<keyword evidence="4 6" id="KW-0443">Lipid metabolism</keyword>
<dbReference type="STRING" id="13333.W1NV97"/>
<dbReference type="Gene3D" id="3.40.1090.10">
    <property type="entry name" value="Cytosolic phospholipase A2 catalytic domain"/>
    <property type="match status" value="1"/>
</dbReference>
<protein>
    <recommendedName>
        <fullName evidence="6">Patatin</fullName>
        <ecNumber evidence="6">3.1.1.-</ecNumber>
    </recommendedName>
</protein>
<proteinExistence type="inferred from homology"/>
<evidence type="ECO:0000259" key="8">
    <source>
        <dbReference type="PROSITE" id="PS51635"/>
    </source>
</evidence>
<dbReference type="InterPro" id="IPR002641">
    <property type="entry name" value="PNPLA_dom"/>
</dbReference>
<comment type="domain">
    <text evidence="6">The nitrogen atoms of the two glycine residues in the GGXR motif define the oxyanion hole, and stabilize the oxyanion that forms during the nucleophilic attack by the catalytic serine during substrate cleavage.</text>
</comment>
<keyword evidence="3 6" id="KW-0442">Lipid degradation</keyword>
<dbReference type="OrthoDB" id="630895at2759"/>
<evidence type="ECO:0000313" key="10">
    <source>
        <dbReference type="Proteomes" id="UP000017836"/>
    </source>
</evidence>